<evidence type="ECO:0000256" key="4">
    <source>
        <dbReference type="ARBA" id="ARBA00022490"/>
    </source>
</evidence>
<evidence type="ECO:0000313" key="12">
    <source>
        <dbReference type="Proteomes" id="UP001497602"/>
    </source>
</evidence>
<dbReference type="RefSeq" id="WP_348706274.1">
    <property type="nucleotide sequence ID" value="NZ_CAXIYA010000037.1"/>
</dbReference>
<keyword evidence="4" id="KW-0963">Cytoplasm</keyword>
<keyword evidence="7" id="KW-0547">Nucleotide-binding</keyword>
<sequence>MNENYSLNELPVIAQKLIEHAKHKVLLFNGEMGVGKTTLIKEICKTLGVEDIANSPTFSLVNEYKTSNNETVYHFDFYRIDNEEEAYDMGIEDYLYSNHWCLIEWPENIKNLLPLEAVTINLTLLENNSRNIQTKTN</sequence>
<evidence type="ECO:0000256" key="5">
    <source>
        <dbReference type="ARBA" id="ARBA00022694"/>
    </source>
</evidence>
<reference evidence="11 12" key="1">
    <citation type="submission" date="2024-05" db="EMBL/GenBank/DDBJ databases">
        <authorList>
            <person name="Duchaud E."/>
        </authorList>
    </citation>
    <scope>NUCLEOTIDE SEQUENCE [LARGE SCALE GENOMIC DNA]</scope>
    <source>
        <strain evidence="11">Ena-SAMPLE-TAB-13-05-2024-13:56:06:370-140305</strain>
    </source>
</reference>
<evidence type="ECO:0000256" key="10">
    <source>
        <dbReference type="ARBA" id="ARBA00032441"/>
    </source>
</evidence>
<dbReference type="InterPro" id="IPR027417">
    <property type="entry name" value="P-loop_NTPase"/>
</dbReference>
<evidence type="ECO:0000256" key="8">
    <source>
        <dbReference type="ARBA" id="ARBA00022840"/>
    </source>
</evidence>
<evidence type="ECO:0000256" key="3">
    <source>
        <dbReference type="ARBA" id="ARBA00019010"/>
    </source>
</evidence>
<dbReference type="Gene3D" id="3.40.50.300">
    <property type="entry name" value="P-loop containing nucleotide triphosphate hydrolases"/>
    <property type="match status" value="1"/>
</dbReference>
<dbReference type="EMBL" id="CAXJRC010000041">
    <property type="protein sequence ID" value="CAL2107577.1"/>
    <property type="molecule type" value="Genomic_DNA"/>
</dbReference>
<evidence type="ECO:0000256" key="7">
    <source>
        <dbReference type="ARBA" id="ARBA00022741"/>
    </source>
</evidence>
<evidence type="ECO:0000313" key="11">
    <source>
        <dbReference type="EMBL" id="CAL2107577.1"/>
    </source>
</evidence>
<keyword evidence="12" id="KW-1185">Reference proteome</keyword>
<comment type="similarity">
    <text evidence="2">Belongs to the TsaE family.</text>
</comment>
<dbReference type="NCBIfam" id="TIGR00150">
    <property type="entry name" value="T6A_YjeE"/>
    <property type="match status" value="1"/>
</dbReference>
<dbReference type="InterPro" id="IPR003442">
    <property type="entry name" value="T6A_TsaE"/>
</dbReference>
<evidence type="ECO:0000256" key="1">
    <source>
        <dbReference type="ARBA" id="ARBA00004496"/>
    </source>
</evidence>
<keyword evidence="5" id="KW-0819">tRNA processing</keyword>
<evidence type="ECO:0000256" key="6">
    <source>
        <dbReference type="ARBA" id="ARBA00022723"/>
    </source>
</evidence>
<keyword evidence="8" id="KW-0067">ATP-binding</keyword>
<gene>
    <name evidence="11" type="ORF">T190115A13A_40099</name>
</gene>
<comment type="caution">
    <text evidence="11">The sequence shown here is derived from an EMBL/GenBank/DDBJ whole genome shotgun (WGS) entry which is preliminary data.</text>
</comment>
<dbReference type="Proteomes" id="UP001497602">
    <property type="component" value="Unassembled WGS sequence"/>
</dbReference>
<comment type="subcellular location">
    <subcellularLocation>
        <location evidence="1">Cytoplasm</location>
    </subcellularLocation>
</comment>
<dbReference type="PANTHER" id="PTHR33540:SF2">
    <property type="entry name" value="TRNA THREONYLCARBAMOYLADENOSINE BIOSYNTHESIS PROTEIN TSAE"/>
    <property type="match status" value="1"/>
</dbReference>
<proteinExistence type="inferred from homology"/>
<evidence type="ECO:0000256" key="2">
    <source>
        <dbReference type="ARBA" id="ARBA00007599"/>
    </source>
</evidence>
<dbReference type="PANTHER" id="PTHR33540">
    <property type="entry name" value="TRNA THREONYLCARBAMOYLADENOSINE BIOSYNTHESIS PROTEIN TSAE"/>
    <property type="match status" value="1"/>
</dbReference>
<keyword evidence="9" id="KW-0460">Magnesium</keyword>
<evidence type="ECO:0000256" key="9">
    <source>
        <dbReference type="ARBA" id="ARBA00022842"/>
    </source>
</evidence>
<accession>A0ABP1FB65</accession>
<protein>
    <recommendedName>
        <fullName evidence="3">tRNA threonylcarbamoyladenosine biosynthesis protein TsaE</fullName>
    </recommendedName>
    <alternativeName>
        <fullName evidence="10">t(6)A37 threonylcarbamoyladenosine biosynthesis protein TsaE</fullName>
    </alternativeName>
</protein>
<name>A0ABP1FB65_9FLAO</name>
<keyword evidence="6" id="KW-0479">Metal-binding</keyword>
<dbReference type="Pfam" id="PF02367">
    <property type="entry name" value="TsaE"/>
    <property type="match status" value="1"/>
</dbReference>
<dbReference type="SUPFAM" id="SSF52540">
    <property type="entry name" value="P-loop containing nucleoside triphosphate hydrolases"/>
    <property type="match status" value="1"/>
</dbReference>
<organism evidence="11 12">
    <name type="scientific">Tenacibaculum vairaonense</name>
    <dbReference type="NCBI Taxonomy" id="3137860"/>
    <lineage>
        <taxon>Bacteria</taxon>
        <taxon>Pseudomonadati</taxon>
        <taxon>Bacteroidota</taxon>
        <taxon>Flavobacteriia</taxon>
        <taxon>Flavobacteriales</taxon>
        <taxon>Flavobacteriaceae</taxon>
        <taxon>Tenacibaculum</taxon>
    </lineage>
</organism>